<dbReference type="Proteomes" id="UP000184092">
    <property type="component" value="Unassembled WGS sequence"/>
</dbReference>
<dbReference type="OrthoDB" id="4295522at2"/>
<evidence type="ECO:0000313" key="2">
    <source>
        <dbReference type="EMBL" id="SHM82471.1"/>
    </source>
</evidence>
<dbReference type="STRING" id="178356.SAMN05216269_107161"/>
<dbReference type="InterPro" id="IPR034660">
    <property type="entry name" value="DinB/YfiT-like"/>
</dbReference>
<dbReference type="EMBL" id="FRCL01000007">
    <property type="protein sequence ID" value="SHM82471.1"/>
    <property type="molecule type" value="Genomic_DNA"/>
</dbReference>
<dbReference type="Pfam" id="PF12867">
    <property type="entry name" value="DinB_2"/>
    <property type="match status" value="1"/>
</dbReference>
<accession>A0A1M7LVU4</accession>
<sequence>MHQTFNITETSRNTLSKFLEGYTLEQLNVIPEGYNNNLIWNIGHIVVVQQMLVYKLSGLPMMISDEMVEKYKKGTKPEPNATQADVDEIQSLLFETINQTKADLENKVFQDFHEFTTMTGFTIKTAEDAMSFNIYHEAVHTGVMMGIRKFV</sequence>
<dbReference type="AlphaFoldDB" id="A0A1M7LVU4"/>
<dbReference type="SUPFAM" id="SSF109854">
    <property type="entry name" value="DinB/YfiT-like putative metalloenzymes"/>
    <property type="match status" value="1"/>
</dbReference>
<organism evidence="2 3">
    <name type="scientific">Flavobacterium xinjiangense</name>
    <dbReference type="NCBI Taxonomy" id="178356"/>
    <lineage>
        <taxon>Bacteria</taxon>
        <taxon>Pseudomonadati</taxon>
        <taxon>Bacteroidota</taxon>
        <taxon>Flavobacteriia</taxon>
        <taxon>Flavobacteriales</taxon>
        <taxon>Flavobacteriaceae</taxon>
        <taxon>Flavobacterium</taxon>
    </lineage>
</organism>
<feature type="domain" description="DinB-like" evidence="1">
    <location>
        <begin position="8"/>
        <end position="144"/>
    </location>
</feature>
<dbReference type="InterPro" id="IPR024775">
    <property type="entry name" value="DinB-like"/>
</dbReference>
<name>A0A1M7LVU4_9FLAO</name>
<dbReference type="RefSeq" id="WP_073209174.1">
    <property type="nucleotide sequence ID" value="NZ_FRCL01000007.1"/>
</dbReference>
<gene>
    <name evidence="2" type="ORF">SAMN05216269_107161</name>
</gene>
<protein>
    <submittedName>
        <fullName evidence="2">DinB superfamily protein</fullName>
    </submittedName>
</protein>
<evidence type="ECO:0000313" key="3">
    <source>
        <dbReference type="Proteomes" id="UP000184092"/>
    </source>
</evidence>
<dbReference type="Gene3D" id="1.20.120.450">
    <property type="entry name" value="dinb family like domain"/>
    <property type="match status" value="1"/>
</dbReference>
<reference evidence="3" key="1">
    <citation type="submission" date="2016-11" db="EMBL/GenBank/DDBJ databases">
        <authorList>
            <person name="Varghese N."/>
            <person name="Submissions S."/>
        </authorList>
    </citation>
    <scope>NUCLEOTIDE SEQUENCE [LARGE SCALE GENOMIC DNA]</scope>
    <source>
        <strain evidence="3">CGMCC 1.2749</strain>
    </source>
</reference>
<evidence type="ECO:0000259" key="1">
    <source>
        <dbReference type="Pfam" id="PF12867"/>
    </source>
</evidence>
<keyword evidence="3" id="KW-1185">Reference proteome</keyword>
<proteinExistence type="predicted"/>